<dbReference type="EMBL" id="CM010721">
    <property type="protein sequence ID" value="RZC71294.1"/>
    <property type="molecule type" value="Genomic_DNA"/>
</dbReference>
<gene>
    <name evidence="1" type="ORF">C5167_034453</name>
</gene>
<name>A0A4Y7KD33_PAPSO</name>
<dbReference type="Gramene" id="RZC71294">
    <property type="protein sequence ID" value="RZC71294"/>
    <property type="gene ID" value="C5167_034453"/>
</dbReference>
<organism evidence="1 2">
    <name type="scientific">Papaver somniferum</name>
    <name type="common">Opium poppy</name>
    <dbReference type="NCBI Taxonomy" id="3469"/>
    <lineage>
        <taxon>Eukaryota</taxon>
        <taxon>Viridiplantae</taxon>
        <taxon>Streptophyta</taxon>
        <taxon>Embryophyta</taxon>
        <taxon>Tracheophyta</taxon>
        <taxon>Spermatophyta</taxon>
        <taxon>Magnoliopsida</taxon>
        <taxon>Ranunculales</taxon>
        <taxon>Papaveraceae</taxon>
        <taxon>Papaveroideae</taxon>
        <taxon>Papaver</taxon>
    </lineage>
</organism>
<protein>
    <submittedName>
        <fullName evidence="1">Uncharacterized protein</fullName>
    </submittedName>
</protein>
<proteinExistence type="predicted"/>
<reference evidence="1 2" key="1">
    <citation type="journal article" date="2018" name="Science">
        <title>The opium poppy genome and morphinan production.</title>
        <authorList>
            <person name="Guo L."/>
            <person name="Winzer T."/>
            <person name="Yang X."/>
            <person name="Li Y."/>
            <person name="Ning Z."/>
            <person name="He Z."/>
            <person name="Teodor R."/>
            <person name="Lu Y."/>
            <person name="Bowser T.A."/>
            <person name="Graham I.A."/>
            <person name="Ye K."/>
        </authorList>
    </citation>
    <scope>NUCLEOTIDE SEQUENCE [LARGE SCALE GENOMIC DNA]</scope>
    <source>
        <strain evidence="2">cv. HN1</strain>
        <tissue evidence="1">Leaves</tissue>
    </source>
</reference>
<sequence length="71" mass="8021">MKLLEDKNEAEKRSLKAKLDAKRQRTSTGDCVIQEIIDASAMLCDRGDVHGDVSRGEMIKWPKAYVTLVEE</sequence>
<evidence type="ECO:0000313" key="2">
    <source>
        <dbReference type="Proteomes" id="UP000316621"/>
    </source>
</evidence>
<keyword evidence="2" id="KW-1185">Reference proteome</keyword>
<accession>A0A4Y7KD33</accession>
<dbReference type="Proteomes" id="UP000316621">
    <property type="component" value="Chromosome 7"/>
</dbReference>
<evidence type="ECO:0000313" key="1">
    <source>
        <dbReference type="EMBL" id="RZC71294.1"/>
    </source>
</evidence>
<dbReference type="AlphaFoldDB" id="A0A4Y7KD33"/>